<comment type="subcellular location">
    <subcellularLocation>
        <location evidence="1">Nucleus</location>
    </subcellularLocation>
</comment>
<evidence type="ECO:0000313" key="13">
    <source>
        <dbReference type="Proteomes" id="UP001152747"/>
    </source>
</evidence>
<dbReference type="CDD" id="cd06916">
    <property type="entry name" value="NR_DBD_like"/>
    <property type="match status" value="1"/>
</dbReference>
<keyword evidence="6" id="KW-0238">DNA-binding</keyword>
<dbReference type="EMBL" id="CANHGI010000001">
    <property type="protein sequence ID" value="CAI5439056.1"/>
    <property type="molecule type" value="Genomic_DNA"/>
</dbReference>
<dbReference type="SMART" id="SM00399">
    <property type="entry name" value="ZnF_C4"/>
    <property type="match status" value="1"/>
</dbReference>
<dbReference type="OrthoDB" id="6355676at2759"/>
<feature type="region of interest" description="Disordered" evidence="10">
    <location>
        <begin position="103"/>
        <end position="130"/>
    </location>
</feature>
<dbReference type="GO" id="GO:0006357">
    <property type="term" value="P:regulation of transcription by RNA polymerase II"/>
    <property type="evidence" value="ECO:0007669"/>
    <property type="project" value="UniProtKB-ARBA"/>
</dbReference>
<dbReference type="InterPro" id="IPR001628">
    <property type="entry name" value="Znf_hrmn_rcpt"/>
</dbReference>
<evidence type="ECO:0000256" key="9">
    <source>
        <dbReference type="ARBA" id="ARBA00023242"/>
    </source>
</evidence>
<protein>
    <recommendedName>
        <fullName evidence="11">Nuclear receptor domain-containing protein</fullName>
    </recommendedName>
</protein>
<dbReference type="InterPro" id="IPR050200">
    <property type="entry name" value="Nuclear_hormone_rcpt_NR3"/>
</dbReference>
<evidence type="ECO:0000256" key="2">
    <source>
        <dbReference type="ARBA" id="ARBA00022723"/>
    </source>
</evidence>
<name>A0A9P1MU86_9PELO</name>
<evidence type="ECO:0000256" key="5">
    <source>
        <dbReference type="ARBA" id="ARBA00023015"/>
    </source>
</evidence>
<keyword evidence="3" id="KW-0863">Zinc-finger</keyword>
<dbReference type="PANTHER" id="PTHR48092">
    <property type="entry name" value="KNIRPS-RELATED PROTEIN-RELATED"/>
    <property type="match status" value="1"/>
</dbReference>
<evidence type="ECO:0000256" key="10">
    <source>
        <dbReference type="SAM" id="MobiDB-lite"/>
    </source>
</evidence>
<dbReference type="Pfam" id="PF00105">
    <property type="entry name" value="zf-C4"/>
    <property type="match status" value="1"/>
</dbReference>
<evidence type="ECO:0000256" key="7">
    <source>
        <dbReference type="ARBA" id="ARBA00023163"/>
    </source>
</evidence>
<dbReference type="InterPro" id="IPR013088">
    <property type="entry name" value="Znf_NHR/GATA"/>
</dbReference>
<accession>A0A9P1MU86</accession>
<dbReference type="GO" id="GO:0003700">
    <property type="term" value="F:DNA-binding transcription factor activity"/>
    <property type="evidence" value="ECO:0007669"/>
    <property type="project" value="InterPro"/>
</dbReference>
<feature type="compositionally biased region" description="Low complexity" evidence="10">
    <location>
        <begin position="115"/>
        <end position="130"/>
    </location>
</feature>
<gene>
    <name evidence="12" type="ORF">CAMP_LOCUS1693</name>
</gene>
<sequence length="457" mass="51732">MHNIPSSSSQSTTQPRPPLTTLPGFGIQRQLPPNTAPYQLFQPYHNGYFPPVEMVATPQQQHEMLSAMYFQQQQQHQHHQQMAAANWQANHQIQTTQQIMANNSTTDDRDSGNESLLTASTPSTPSTSSRASSFLHINNLLSSNTNSSSSISSVSSTESLQIAKKENTQPPLDTTPKIPQLVPKWRAVAAPPPIFHPYAFPTHFLPAAPSLPLGRELCVVCSDNASGYHYGVMSCEGCKGFFRRTVQKRMQYRCHKSASCRIDRVSRNRCQACRFDKCIEMGMNKEQVRVQDKKVDKLIKTEVKAGMGEFESAEIHNIQTAYSIIDDEIGNSEEATIKIREFISKVLPEFGKERVIGMEMSDRVMFLRAAFTMDSVAYLQNRDKQKYQEIIDKLRFDIRNTVLKKDEIAMLSAILIAKMAKLEEAETRIIKLLQVFYEHRANGEFDKILYKLAHLAV</sequence>
<feature type="compositionally biased region" description="Low complexity" evidence="10">
    <location>
        <begin position="1"/>
        <end position="14"/>
    </location>
</feature>
<dbReference type="GO" id="GO:0005634">
    <property type="term" value="C:nucleus"/>
    <property type="evidence" value="ECO:0007669"/>
    <property type="project" value="UniProtKB-SubCell"/>
</dbReference>
<feature type="region of interest" description="Disordered" evidence="10">
    <location>
        <begin position="1"/>
        <end position="38"/>
    </location>
</feature>
<keyword evidence="4" id="KW-0862">Zinc</keyword>
<evidence type="ECO:0000256" key="8">
    <source>
        <dbReference type="ARBA" id="ARBA00023170"/>
    </source>
</evidence>
<keyword evidence="9" id="KW-0539">Nucleus</keyword>
<keyword evidence="8" id="KW-0675">Receptor</keyword>
<evidence type="ECO:0000256" key="1">
    <source>
        <dbReference type="ARBA" id="ARBA00004123"/>
    </source>
</evidence>
<dbReference type="Gene3D" id="3.30.50.10">
    <property type="entry name" value="Erythroid Transcription Factor GATA-1, subunit A"/>
    <property type="match status" value="1"/>
</dbReference>
<evidence type="ECO:0000256" key="3">
    <source>
        <dbReference type="ARBA" id="ARBA00022771"/>
    </source>
</evidence>
<dbReference type="GO" id="GO:0008270">
    <property type="term" value="F:zinc ion binding"/>
    <property type="evidence" value="ECO:0007669"/>
    <property type="project" value="UniProtKB-KW"/>
</dbReference>
<dbReference type="AlphaFoldDB" id="A0A9P1MU86"/>
<dbReference type="SUPFAM" id="SSF57716">
    <property type="entry name" value="Glucocorticoid receptor-like (DNA-binding domain)"/>
    <property type="match status" value="1"/>
</dbReference>
<keyword evidence="5" id="KW-0805">Transcription regulation</keyword>
<keyword evidence="2" id="KW-0479">Metal-binding</keyword>
<dbReference type="Proteomes" id="UP001152747">
    <property type="component" value="Unassembled WGS sequence"/>
</dbReference>
<evidence type="ECO:0000256" key="6">
    <source>
        <dbReference type="ARBA" id="ARBA00023125"/>
    </source>
</evidence>
<keyword evidence="7" id="KW-0804">Transcription</keyword>
<comment type="caution">
    <text evidence="12">The sequence shown here is derived from an EMBL/GenBank/DDBJ whole genome shotgun (WGS) entry which is preliminary data.</text>
</comment>
<evidence type="ECO:0000259" key="11">
    <source>
        <dbReference type="PROSITE" id="PS51030"/>
    </source>
</evidence>
<dbReference type="FunFam" id="3.30.50.10:FF:000006">
    <property type="entry name" value="Nuclear receptor subfamily 5 group A member"/>
    <property type="match status" value="1"/>
</dbReference>
<evidence type="ECO:0000313" key="12">
    <source>
        <dbReference type="EMBL" id="CAI5439056.1"/>
    </source>
</evidence>
<dbReference type="PRINTS" id="PR00047">
    <property type="entry name" value="STROIDFINGER"/>
</dbReference>
<reference evidence="12" key="1">
    <citation type="submission" date="2022-11" db="EMBL/GenBank/DDBJ databases">
        <authorList>
            <person name="Kikuchi T."/>
        </authorList>
    </citation>
    <scope>NUCLEOTIDE SEQUENCE</scope>
    <source>
        <strain evidence="12">PS1010</strain>
    </source>
</reference>
<keyword evidence="13" id="KW-1185">Reference proteome</keyword>
<feature type="domain" description="Nuclear receptor" evidence="11">
    <location>
        <begin position="215"/>
        <end position="290"/>
    </location>
</feature>
<evidence type="ECO:0000256" key="4">
    <source>
        <dbReference type="ARBA" id="ARBA00022833"/>
    </source>
</evidence>
<proteinExistence type="predicted"/>
<dbReference type="GO" id="GO:0043565">
    <property type="term" value="F:sequence-specific DNA binding"/>
    <property type="evidence" value="ECO:0007669"/>
    <property type="project" value="InterPro"/>
</dbReference>
<dbReference type="PROSITE" id="PS51030">
    <property type="entry name" value="NUCLEAR_REC_DBD_2"/>
    <property type="match status" value="1"/>
</dbReference>
<dbReference type="PROSITE" id="PS00031">
    <property type="entry name" value="NUCLEAR_REC_DBD_1"/>
    <property type="match status" value="1"/>
</dbReference>
<organism evidence="12 13">
    <name type="scientific">Caenorhabditis angaria</name>
    <dbReference type="NCBI Taxonomy" id="860376"/>
    <lineage>
        <taxon>Eukaryota</taxon>
        <taxon>Metazoa</taxon>
        <taxon>Ecdysozoa</taxon>
        <taxon>Nematoda</taxon>
        <taxon>Chromadorea</taxon>
        <taxon>Rhabditida</taxon>
        <taxon>Rhabditina</taxon>
        <taxon>Rhabditomorpha</taxon>
        <taxon>Rhabditoidea</taxon>
        <taxon>Rhabditidae</taxon>
        <taxon>Peloderinae</taxon>
        <taxon>Caenorhabditis</taxon>
    </lineage>
</organism>